<evidence type="ECO:0000313" key="1">
    <source>
        <dbReference type="EMBL" id="CAD8196122.1"/>
    </source>
</evidence>
<dbReference type="EMBL" id="CAJJDP010000111">
    <property type="protein sequence ID" value="CAD8196122.1"/>
    <property type="molecule type" value="Genomic_DNA"/>
</dbReference>
<reference evidence="1" key="1">
    <citation type="submission" date="2021-01" db="EMBL/GenBank/DDBJ databases">
        <authorList>
            <consortium name="Genoscope - CEA"/>
            <person name="William W."/>
        </authorList>
    </citation>
    <scope>NUCLEOTIDE SEQUENCE</scope>
</reference>
<proteinExistence type="predicted"/>
<dbReference type="Proteomes" id="UP000683925">
    <property type="component" value="Unassembled WGS sequence"/>
</dbReference>
<name>A0A8S1X5S8_PAROT</name>
<comment type="caution">
    <text evidence="1">The sequence shown here is derived from an EMBL/GenBank/DDBJ whole genome shotgun (WGS) entry which is preliminary data.</text>
</comment>
<keyword evidence="2" id="KW-1185">Reference proteome</keyword>
<accession>A0A8S1X5S8</accession>
<evidence type="ECO:0000313" key="2">
    <source>
        <dbReference type="Proteomes" id="UP000683925"/>
    </source>
</evidence>
<gene>
    <name evidence="1" type="ORF">POCTA_138.1.T1110005</name>
</gene>
<dbReference type="AlphaFoldDB" id="A0A8S1X5S8"/>
<organism evidence="1 2">
    <name type="scientific">Paramecium octaurelia</name>
    <dbReference type="NCBI Taxonomy" id="43137"/>
    <lineage>
        <taxon>Eukaryota</taxon>
        <taxon>Sar</taxon>
        <taxon>Alveolata</taxon>
        <taxon>Ciliophora</taxon>
        <taxon>Intramacronucleata</taxon>
        <taxon>Oligohymenophorea</taxon>
        <taxon>Peniculida</taxon>
        <taxon>Parameciidae</taxon>
        <taxon>Paramecium</taxon>
    </lineage>
</organism>
<sequence>MAEIKMVLDKEFKILREHLMIQVVQLKHCIHIYNKNQECKYYQQKITCQQQKLKHL</sequence>
<protein>
    <submittedName>
        <fullName evidence="1">Uncharacterized protein</fullName>
    </submittedName>
</protein>